<dbReference type="InterPro" id="IPR029058">
    <property type="entry name" value="AB_hydrolase_fold"/>
</dbReference>
<sequence>MLKRIALLTASLVLATPGGTAAAFSPRVEVVGDLARAAHVVVVVPGSDVDGRRFGATVGRAARALHAEVGRADVAVVAWLGYRTPSGLGVDAAAGRLAREGARALDAYVRALPGRVHVVCHSYGSVVCGLARPPVEDLVLLGSPGVRAGSVGEFGGTRVWAARGSRDWVRWVPGVRLGDLGHGVDPVAPGFGARVFDAGDAEHDGYFRAGSVALRAVARIVVGGQP</sequence>
<dbReference type="EMBL" id="CP034550">
    <property type="protein sequence ID" value="QFZ23107.1"/>
    <property type="molecule type" value="Genomic_DNA"/>
</dbReference>
<gene>
    <name evidence="3" type="ORF">EKG83_41815</name>
</gene>
<feature type="signal peptide" evidence="1">
    <location>
        <begin position="1"/>
        <end position="22"/>
    </location>
</feature>
<keyword evidence="4" id="KW-1185">Reference proteome</keyword>
<dbReference type="SUPFAM" id="SSF53474">
    <property type="entry name" value="alpha/beta-Hydrolases"/>
    <property type="match status" value="1"/>
</dbReference>
<dbReference type="AlphaFoldDB" id="A0A5Q0HA38"/>
<accession>A0A5Q0HA38</accession>
<evidence type="ECO:0000313" key="4">
    <source>
        <dbReference type="Proteomes" id="UP000325787"/>
    </source>
</evidence>
<reference evidence="4" key="1">
    <citation type="journal article" date="2021" name="Curr. Microbiol.">
        <title>Complete genome of nocamycin-producing strain Saccharothrix syringae NRRL B-16468 reveals the biosynthetic potential for secondary metabolites.</title>
        <authorList>
            <person name="Mo X."/>
            <person name="Yang S."/>
        </authorList>
    </citation>
    <scope>NUCLEOTIDE SEQUENCE [LARGE SCALE GENOMIC DNA]</scope>
    <source>
        <strain evidence="4">ATCC 51364 / DSM 43886 / JCM 6844 / KCTC 9398 / NBRC 14523 / NRRL B-16468 / INA 2240</strain>
    </source>
</reference>
<dbReference type="Pfam" id="PF06259">
    <property type="entry name" value="Abhydrolase_8"/>
    <property type="match status" value="1"/>
</dbReference>
<dbReference type="RefSeq" id="WP_033434760.1">
    <property type="nucleotide sequence ID" value="NZ_CP034550.1"/>
</dbReference>
<dbReference type="Proteomes" id="UP000325787">
    <property type="component" value="Chromosome"/>
</dbReference>
<evidence type="ECO:0000256" key="1">
    <source>
        <dbReference type="SAM" id="SignalP"/>
    </source>
</evidence>
<dbReference type="OrthoDB" id="5170249at2"/>
<proteinExistence type="predicted"/>
<feature type="domain" description="DUF1023" evidence="2">
    <location>
        <begin position="27"/>
        <end position="175"/>
    </location>
</feature>
<organism evidence="3 4">
    <name type="scientific">Saccharothrix syringae</name>
    <name type="common">Nocardiopsis syringae</name>
    <dbReference type="NCBI Taxonomy" id="103733"/>
    <lineage>
        <taxon>Bacteria</taxon>
        <taxon>Bacillati</taxon>
        <taxon>Actinomycetota</taxon>
        <taxon>Actinomycetes</taxon>
        <taxon>Pseudonocardiales</taxon>
        <taxon>Pseudonocardiaceae</taxon>
        <taxon>Saccharothrix</taxon>
    </lineage>
</organism>
<evidence type="ECO:0000259" key="2">
    <source>
        <dbReference type="Pfam" id="PF06259"/>
    </source>
</evidence>
<dbReference type="InterPro" id="IPR010427">
    <property type="entry name" value="DUF1023"/>
</dbReference>
<dbReference type="KEGG" id="ssyi:EKG83_41815"/>
<name>A0A5Q0HA38_SACSY</name>
<evidence type="ECO:0000313" key="3">
    <source>
        <dbReference type="EMBL" id="QFZ23107.1"/>
    </source>
</evidence>
<feature type="chain" id="PRO_5024790109" description="DUF1023 domain-containing protein" evidence="1">
    <location>
        <begin position="23"/>
        <end position="226"/>
    </location>
</feature>
<keyword evidence="1" id="KW-0732">Signal</keyword>
<protein>
    <recommendedName>
        <fullName evidence="2">DUF1023 domain-containing protein</fullName>
    </recommendedName>
</protein>